<accession>A0A1V0SH66</accession>
<evidence type="ECO:0008006" key="2">
    <source>
        <dbReference type="Google" id="ProtNLM"/>
    </source>
</evidence>
<proteinExistence type="predicted"/>
<dbReference type="SUPFAM" id="SSF109604">
    <property type="entry name" value="HD-domain/PDEase-like"/>
    <property type="match status" value="1"/>
</dbReference>
<sequence>MNTTSAQVYNKINKQVIPKKYDVAFWKKLEKYVYYTCYDREDSHGHGHMKQVAKNSLYLWYIMNFRVPNGRIPDEETFGTILIAVAWLHDVADHKFDKSGILKNDVRKFLTDNIPTYAEIIMELVDRISFSKQKAIEDLHGKINWNDLLGEEFALIRNIVSDSDKIEAIGYGGITRCLQYGHEVSKTKNKVEVINHLKEHAEQKLLKLHDHYILTNEGKKISKLLHQEFCDILNNDDLLNEIYETSVA</sequence>
<evidence type="ECO:0000313" key="1">
    <source>
        <dbReference type="EMBL" id="ARF10984.1"/>
    </source>
</evidence>
<reference evidence="1" key="1">
    <citation type="journal article" date="2017" name="Science">
        <title>Giant viruses with an expanded complement of translation system components.</title>
        <authorList>
            <person name="Schulz F."/>
            <person name="Yutin N."/>
            <person name="Ivanova N.N."/>
            <person name="Ortega D.R."/>
            <person name="Lee T.K."/>
            <person name="Vierheilig J."/>
            <person name="Daims H."/>
            <person name="Horn M."/>
            <person name="Wagner M."/>
            <person name="Jensen G.J."/>
            <person name="Kyrpides N.C."/>
            <person name="Koonin E.V."/>
            <person name="Woyke T."/>
        </authorList>
    </citation>
    <scope>NUCLEOTIDE SEQUENCE</scope>
    <source>
        <strain evidence="1">HKV1</strain>
    </source>
</reference>
<protein>
    <recommendedName>
        <fullName evidence="2">HD domain-containing protein</fullName>
    </recommendedName>
</protein>
<dbReference type="EMBL" id="KY684105">
    <property type="protein sequence ID" value="ARF10984.1"/>
    <property type="molecule type" value="Genomic_DNA"/>
</dbReference>
<gene>
    <name evidence="1" type="ORF">Hokovirus_3_257</name>
</gene>
<organism evidence="1">
    <name type="scientific">Hokovirus HKV1</name>
    <dbReference type="NCBI Taxonomy" id="1977638"/>
    <lineage>
        <taxon>Viruses</taxon>
        <taxon>Varidnaviria</taxon>
        <taxon>Bamfordvirae</taxon>
        <taxon>Nucleocytoviricota</taxon>
        <taxon>Megaviricetes</taxon>
        <taxon>Imitervirales</taxon>
        <taxon>Mimiviridae</taxon>
        <taxon>Klosneuvirinae</taxon>
        <taxon>Hokovirus</taxon>
    </lineage>
</organism>
<dbReference type="PANTHER" id="PTHR33594:SF1">
    <property type="entry name" value="HD_PDEASE DOMAIN-CONTAINING PROTEIN"/>
    <property type="match status" value="1"/>
</dbReference>
<dbReference type="PANTHER" id="PTHR33594">
    <property type="entry name" value="SUPERFAMILY HYDROLASE, PUTATIVE (AFU_ORTHOLOGUE AFUA_1G03035)-RELATED"/>
    <property type="match status" value="1"/>
</dbReference>
<dbReference type="Gene3D" id="1.10.472.50">
    <property type="entry name" value="HD-domain/PDEase-like"/>
    <property type="match status" value="1"/>
</dbReference>
<dbReference type="Gene3D" id="1.20.58.1910">
    <property type="match status" value="1"/>
</dbReference>
<name>A0A1V0SH66_9VIRU</name>